<organism evidence="2 3">
    <name type="scientific">Izhakiella capsodis</name>
    <dbReference type="NCBI Taxonomy" id="1367852"/>
    <lineage>
        <taxon>Bacteria</taxon>
        <taxon>Pseudomonadati</taxon>
        <taxon>Pseudomonadota</taxon>
        <taxon>Gammaproteobacteria</taxon>
        <taxon>Enterobacterales</taxon>
        <taxon>Erwiniaceae</taxon>
        <taxon>Izhakiella</taxon>
    </lineage>
</organism>
<reference evidence="3" key="1">
    <citation type="submission" date="2016-10" db="EMBL/GenBank/DDBJ databases">
        <authorList>
            <person name="Varghese N."/>
            <person name="Submissions S."/>
        </authorList>
    </citation>
    <scope>NUCLEOTIDE SEQUENCE [LARGE SCALE GENOMIC DNA]</scope>
    <source>
        <strain evidence="3">N6PO6</strain>
    </source>
</reference>
<dbReference type="EMBL" id="FOVC01000006">
    <property type="protein sequence ID" value="SFN38165.1"/>
    <property type="molecule type" value="Genomic_DNA"/>
</dbReference>
<evidence type="ECO:0000259" key="1">
    <source>
        <dbReference type="Pfam" id="PF08845"/>
    </source>
</evidence>
<dbReference type="STRING" id="1367852.SAMN05216516_106149"/>
<dbReference type="AlphaFoldDB" id="A0A1I4YJH8"/>
<accession>A0A1I4YJH8</accession>
<dbReference type="GO" id="GO:0003723">
    <property type="term" value="F:RNA binding"/>
    <property type="evidence" value="ECO:0007669"/>
    <property type="project" value="InterPro"/>
</dbReference>
<proteinExistence type="predicted"/>
<sequence length="106" mass="11704">MPEQKSLISDAALVPRTRRLHVGYLPNQGKGNPKPQIKLSGDWLAVFGFIPGKAVQLEAQSGRLIITLQEGEGNHSSHPPHVKSPVCNIELLRFGRIIQHPMLMLP</sequence>
<evidence type="ECO:0000313" key="2">
    <source>
        <dbReference type="EMBL" id="SFN38165.1"/>
    </source>
</evidence>
<dbReference type="GO" id="GO:0005737">
    <property type="term" value="C:cytoplasm"/>
    <property type="evidence" value="ECO:0007669"/>
    <property type="project" value="InterPro"/>
</dbReference>
<evidence type="ECO:0000313" key="3">
    <source>
        <dbReference type="Proteomes" id="UP000242222"/>
    </source>
</evidence>
<gene>
    <name evidence="2" type="ORF">SAMN05216516_106149</name>
</gene>
<keyword evidence="3" id="KW-1185">Reference proteome</keyword>
<feature type="domain" description="Toxin SymE-like" evidence="1">
    <location>
        <begin position="18"/>
        <end position="67"/>
    </location>
</feature>
<dbReference type="Pfam" id="PF08845">
    <property type="entry name" value="SymE_toxin"/>
    <property type="match status" value="1"/>
</dbReference>
<dbReference type="RefSeq" id="WP_230479576.1">
    <property type="nucleotide sequence ID" value="NZ_FOVC01000006.1"/>
</dbReference>
<name>A0A1I4YJH8_9GAMM</name>
<dbReference type="GO" id="GO:0016788">
    <property type="term" value="F:hydrolase activity, acting on ester bonds"/>
    <property type="evidence" value="ECO:0007669"/>
    <property type="project" value="InterPro"/>
</dbReference>
<dbReference type="GO" id="GO:0016070">
    <property type="term" value="P:RNA metabolic process"/>
    <property type="evidence" value="ECO:0007669"/>
    <property type="project" value="InterPro"/>
</dbReference>
<dbReference type="InterPro" id="IPR014944">
    <property type="entry name" value="Toxin_SymE-like"/>
</dbReference>
<protein>
    <submittedName>
        <fullName evidence="2">Toxin SymE, type I toxin-antitoxin system</fullName>
    </submittedName>
</protein>
<dbReference type="Proteomes" id="UP000242222">
    <property type="component" value="Unassembled WGS sequence"/>
</dbReference>